<proteinExistence type="predicted"/>
<sequence length="11" mass="1235">MLCTLLLCIVL</sequence>
<protein>
    <submittedName>
        <fullName evidence="1">Uncharacterized protein</fullName>
    </submittedName>
</protein>
<organism evidence="1 2">
    <name type="scientific">Moniliophthora roreri</name>
    <name type="common">Frosty pod rot fungus</name>
    <name type="synonym">Monilia roreri</name>
    <dbReference type="NCBI Taxonomy" id="221103"/>
    <lineage>
        <taxon>Eukaryota</taxon>
        <taxon>Fungi</taxon>
        <taxon>Dikarya</taxon>
        <taxon>Basidiomycota</taxon>
        <taxon>Agaricomycotina</taxon>
        <taxon>Agaricomycetes</taxon>
        <taxon>Agaricomycetidae</taxon>
        <taxon>Agaricales</taxon>
        <taxon>Marasmiineae</taxon>
        <taxon>Marasmiaceae</taxon>
        <taxon>Moniliophthora</taxon>
    </lineage>
</organism>
<dbReference type="Proteomes" id="UP000054988">
    <property type="component" value="Unassembled WGS sequence"/>
</dbReference>
<gene>
    <name evidence="1" type="ORF">WG66_5374</name>
</gene>
<reference evidence="1 2" key="1">
    <citation type="submission" date="2015-12" db="EMBL/GenBank/DDBJ databases">
        <title>Draft genome sequence of Moniliophthora roreri, the causal agent of frosty pod rot of cacao.</title>
        <authorList>
            <person name="Aime M.C."/>
            <person name="Diaz-Valderrama J.R."/>
            <person name="Kijpornyongpan T."/>
            <person name="Phillips-Mora W."/>
        </authorList>
    </citation>
    <scope>NUCLEOTIDE SEQUENCE [LARGE SCALE GENOMIC DNA]</scope>
    <source>
        <strain evidence="1 2">MCA 2952</strain>
    </source>
</reference>
<name>A0A0W0G0E5_MONRR</name>
<evidence type="ECO:0000313" key="1">
    <source>
        <dbReference type="EMBL" id="KTB42044.1"/>
    </source>
</evidence>
<dbReference type="EMBL" id="LATX01001396">
    <property type="protein sequence ID" value="KTB42044.1"/>
    <property type="molecule type" value="Genomic_DNA"/>
</dbReference>
<accession>A0A0W0G0E5</accession>
<evidence type="ECO:0000313" key="2">
    <source>
        <dbReference type="Proteomes" id="UP000054988"/>
    </source>
</evidence>
<comment type="caution">
    <text evidence="1">The sequence shown here is derived from an EMBL/GenBank/DDBJ whole genome shotgun (WGS) entry which is preliminary data.</text>
</comment>